<keyword evidence="8" id="KW-0560">Oxidoreductase</keyword>
<reference evidence="13 14" key="1">
    <citation type="journal article" date="2024" name="BMC Genomics">
        <title>De novo assembly and annotation of Popillia japonica's genome with initial clues to its potential as an invasive pest.</title>
        <authorList>
            <person name="Cucini C."/>
            <person name="Boschi S."/>
            <person name="Funari R."/>
            <person name="Cardaioli E."/>
            <person name="Iannotti N."/>
            <person name="Marturano G."/>
            <person name="Paoli F."/>
            <person name="Bruttini M."/>
            <person name="Carapelli A."/>
            <person name="Frati F."/>
            <person name="Nardi F."/>
        </authorList>
    </citation>
    <scope>NUCLEOTIDE SEQUENCE [LARGE SCALE GENOMIC DNA]</scope>
    <source>
        <strain evidence="13">DMR45628</strain>
    </source>
</reference>
<name>A0AAW1ME96_POPJA</name>
<dbReference type="GO" id="GO:0006123">
    <property type="term" value="P:mitochondrial electron transport, cytochrome c to oxygen"/>
    <property type="evidence" value="ECO:0007669"/>
    <property type="project" value="TreeGrafter"/>
</dbReference>
<keyword evidence="9 12" id="KW-0496">Mitochondrion</keyword>
<keyword evidence="6" id="KW-0809">Transit peptide</keyword>
<dbReference type="InterPro" id="IPR018507">
    <property type="entry name" value="Cyt_c_oxidase_su6a_CS"/>
</dbReference>
<evidence type="ECO:0000313" key="13">
    <source>
        <dbReference type="EMBL" id="KAK9744706.1"/>
    </source>
</evidence>
<dbReference type="Gene3D" id="4.10.95.10">
    <property type="entry name" value="Cytochrome c oxidase, subunit VIa"/>
    <property type="match status" value="1"/>
</dbReference>
<dbReference type="SUPFAM" id="SSF81411">
    <property type="entry name" value="Mitochondrial cytochrome c oxidase subunit VIa"/>
    <property type="match status" value="1"/>
</dbReference>
<evidence type="ECO:0000256" key="7">
    <source>
        <dbReference type="ARBA" id="ARBA00022989"/>
    </source>
</evidence>
<keyword evidence="5 12" id="KW-0999">Mitochondrion inner membrane</keyword>
<dbReference type="EMBL" id="JASPKY010000055">
    <property type="protein sequence ID" value="KAK9744706.1"/>
    <property type="molecule type" value="Genomic_DNA"/>
</dbReference>
<comment type="caution">
    <text evidence="13">The sequence shown here is derived from an EMBL/GenBank/DDBJ whole genome shotgun (WGS) entry which is preliminary data.</text>
</comment>
<sequence>MAAIINHSVRRYLQTSAVRAATRVEGPSAVSGGHEGGYKLWRNLSFFVAFPAIALCGLNCYISHEHEPQPEFIKYDYLRIRSKRFPWGDGNKSLFHNPHANALPDGYEEVAHH</sequence>
<dbReference type="Pfam" id="PF02046">
    <property type="entry name" value="COX6A"/>
    <property type="match status" value="1"/>
</dbReference>
<keyword evidence="7" id="KW-1133">Transmembrane helix</keyword>
<keyword evidence="10 12" id="KW-0472">Membrane</keyword>
<keyword evidence="14" id="KW-1185">Reference proteome</keyword>
<comment type="pathway">
    <text evidence="2">Energy metabolism; oxidative phosphorylation.</text>
</comment>
<organism evidence="13 14">
    <name type="scientific">Popillia japonica</name>
    <name type="common">Japanese beetle</name>
    <dbReference type="NCBI Taxonomy" id="7064"/>
    <lineage>
        <taxon>Eukaryota</taxon>
        <taxon>Metazoa</taxon>
        <taxon>Ecdysozoa</taxon>
        <taxon>Arthropoda</taxon>
        <taxon>Hexapoda</taxon>
        <taxon>Insecta</taxon>
        <taxon>Pterygota</taxon>
        <taxon>Neoptera</taxon>
        <taxon>Endopterygota</taxon>
        <taxon>Coleoptera</taxon>
        <taxon>Polyphaga</taxon>
        <taxon>Scarabaeiformia</taxon>
        <taxon>Scarabaeidae</taxon>
        <taxon>Rutelinae</taxon>
        <taxon>Popillia</taxon>
    </lineage>
</organism>
<dbReference type="CDD" id="cd00925">
    <property type="entry name" value="Cyt_c_Oxidase_VIa"/>
    <property type="match status" value="1"/>
</dbReference>
<evidence type="ECO:0000256" key="6">
    <source>
        <dbReference type="ARBA" id="ARBA00022946"/>
    </source>
</evidence>
<dbReference type="GO" id="GO:0005743">
    <property type="term" value="C:mitochondrial inner membrane"/>
    <property type="evidence" value="ECO:0007669"/>
    <property type="project" value="UniProtKB-SubCell"/>
</dbReference>
<dbReference type="Proteomes" id="UP001458880">
    <property type="component" value="Unassembled WGS sequence"/>
</dbReference>
<dbReference type="PANTHER" id="PTHR11504">
    <property type="entry name" value="CYTOCHROME C OXIDASE POLYPEPTIDE VIA"/>
    <property type="match status" value="1"/>
</dbReference>
<evidence type="ECO:0000256" key="8">
    <source>
        <dbReference type="ARBA" id="ARBA00023002"/>
    </source>
</evidence>
<protein>
    <recommendedName>
        <fullName evidence="12">Cytochrome c oxidase subunit</fullName>
    </recommendedName>
    <alternativeName>
        <fullName evidence="12">Cytochrome c oxidase polypeptide VIa</fullName>
    </alternativeName>
</protein>
<dbReference type="InterPro" id="IPR001349">
    <property type="entry name" value="Cyt_c_oxidase_su6a"/>
</dbReference>
<evidence type="ECO:0000256" key="10">
    <source>
        <dbReference type="ARBA" id="ARBA00023136"/>
    </source>
</evidence>
<dbReference type="GO" id="GO:0030234">
    <property type="term" value="F:enzyme regulator activity"/>
    <property type="evidence" value="ECO:0007669"/>
    <property type="project" value="TreeGrafter"/>
</dbReference>
<dbReference type="FunFam" id="4.10.95.10:FF:000001">
    <property type="entry name" value="Cytochrome c oxidase subunit 6A, mitochondrial"/>
    <property type="match status" value="1"/>
</dbReference>
<comment type="subcellular location">
    <subcellularLocation>
        <location evidence="1">Mitochondrion inner membrane</location>
        <topology evidence="1">Single-pass membrane protein</topology>
    </subcellularLocation>
</comment>
<evidence type="ECO:0000313" key="14">
    <source>
        <dbReference type="Proteomes" id="UP001458880"/>
    </source>
</evidence>
<comment type="similarity">
    <text evidence="3 11">Belongs to the cytochrome c oxidase subunit 6A family.</text>
</comment>
<dbReference type="InterPro" id="IPR036418">
    <property type="entry name" value="Cyt_c_oxidase_su6a_sf"/>
</dbReference>
<proteinExistence type="inferred from homology"/>
<evidence type="ECO:0000256" key="1">
    <source>
        <dbReference type="ARBA" id="ARBA00004434"/>
    </source>
</evidence>
<dbReference type="AlphaFoldDB" id="A0AAW1ME96"/>
<evidence type="ECO:0000256" key="4">
    <source>
        <dbReference type="ARBA" id="ARBA00022692"/>
    </source>
</evidence>
<evidence type="ECO:0000256" key="2">
    <source>
        <dbReference type="ARBA" id="ARBA00004673"/>
    </source>
</evidence>
<dbReference type="PANTHER" id="PTHR11504:SF9">
    <property type="entry name" value="CYTOCHROME C OXIDASE SUBUNIT 6A-LIKE"/>
    <property type="match status" value="1"/>
</dbReference>
<keyword evidence="4" id="KW-0812">Transmembrane</keyword>
<dbReference type="GO" id="GO:0016491">
    <property type="term" value="F:oxidoreductase activity"/>
    <property type="evidence" value="ECO:0007669"/>
    <property type="project" value="UniProtKB-KW"/>
</dbReference>
<evidence type="ECO:0000256" key="9">
    <source>
        <dbReference type="ARBA" id="ARBA00023128"/>
    </source>
</evidence>
<accession>A0AAW1ME96</accession>
<evidence type="ECO:0000256" key="12">
    <source>
        <dbReference type="RuleBase" id="RU004397"/>
    </source>
</evidence>
<evidence type="ECO:0000256" key="3">
    <source>
        <dbReference type="ARBA" id="ARBA00005553"/>
    </source>
</evidence>
<gene>
    <name evidence="13" type="ORF">QE152_g7470</name>
</gene>
<evidence type="ECO:0000256" key="5">
    <source>
        <dbReference type="ARBA" id="ARBA00022792"/>
    </source>
</evidence>
<dbReference type="PROSITE" id="PS01329">
    <property type="entry name" value="COX6A"/>
    <property type="match status" value="1"/>
</dbReference>
<evidence type="ECO:0000256" key="11">
    <source>
        <dbReference type="RuleBase" id="RU004396"/>
    </source>
</evidence>
<dbReference type="PIRSF" id="PIRSF000277">
    <property type="entry name" value="COX6A1"/>
    <property type="match status" value="1"/>
</dbReference>